<evidence type="ECO:0000313" key="1">
    <source>
        <dbReference type="EMBL" id="WUR02777.1"/>
    </source>
</evidence>
<dbReference type="EMBL" id="CP142727">
    <property type="protein sequence ID" value="WUR02777.1"/>
    <property type="molecule type" value="Genomic_DNA"/>
</dbReference>
<organism evidence="1 2">
    <name type="scientific">Vairimorpha necatrix</name>
    <dbReference type="NCBI Taxonomy" id="6039"/>
    <lineage>
        <taxon>Eukaryota</taxon>
        <taxon>Fungi</taxon>
        <taxon>Fungi incertae sedis</taxon>
        <taxon>Microsporidia</taxon>
        <taxon>Nosematidae</taxon>
        <taxon>Vairimorpha</taxon>
    </lineage>
</organism>
<name>A0AAX4JA57_9MICR</name>
<dbReference type="GeneID" id="90540586"/>
<protein>
    <submittedName>
        <fullName evidence="1">Uncharacterized protein</fullName>
    </submittedName>
</protein>
<gene>
    <name evidence="1" type="ORF">VNE69_02296</name>
</gene>
<dbReference type="Proteomes" id="UP001334084">
    <property type="component" value="Chromosome 2"/>
</dbReference>
<dbReference type="AlphaFoldDB" id="A0AAX4JA57"/>
<accession>A0AAX4JA57</accession>
<keyword evidence="2" id="KW-1185">Reference proteome</keyword>
<dbReference type="KEGG" id="vnx:VNE69_02296"/>
<sequence>MNCLCFLFQLKCSLFQESIDDFDLSLFEDGMCEVEKNNQQSSSSNVFVKPQLFFAETKSNLYNINSFSNLYHDINDYNKGINKNIKNEKSSDELYVEYRTSVNILDDFENQYINIVPIRNPHSIICPSLLKCNIYAKYVGPLNHMFIHLDNLKRNIALILNRFIKKGENNDVFLWLDLLQKIFIFLNRFDNIDKDSYKNPVESLLIVNRNKKVLELLEIVNIQCVINKIILMNNNDTNELITKSIYSIKCKIGNIYFNLNLCKERLNLIYIILTKQLVYEIVIND</sequence>
<proteinExistence type="predicted"/>
<evidence type="ECO:0000313" key="2">
    <source>
        <dbReference type="Proteomes" id="UP001334084"/>
    </source>
</evidence>
<reference evidence="1" key="1">
    <citation type="journal article" date="2024" name="BMC Genomics">
        <title>Functional annotation of a divergent genome using sequence and structure-based similarity.</title>
        <authorList>
            <person name="Svedberg D."/>
            <person name="Winiger R.R."/>
            <person name="Berg A."/>
            <person name="Sharma H."/>
            <person name="Tellgren-Roth C."/>
            <person name="Debrunner-Vossbrinck B.A."/>
            <person name="Vossbrinck C.R."/>
            <person name="Barandun J."/>
        </authorList>
    </citation>
    <scope>NUCLEOTIDE SEQUENCE</scope>
    <source>
        <strain evidence="1">Illinois isolate</strain>
    </source>
</reference>
<dbReference type="RefSeq" id="XP_065328922.1">
    <property type="nucleotide sequence ID" value="XM_065472850.1"/>
</dbReference>